<accession>A0A6G0MDZ5</accession>
<name>A0A6G0MDZ5_9STRA</name>
<dbReference type="AlphaFoldDB" id="A0A6G0MDZ5"/>
<sequence>MTLASWDGGDLRLSDLGRWFKIPLENPSMERSVRRQVQLHNYCAK</sequence>
<protein>
    <submittedName>
        <fullName evidence="1">Uncharacterized protein</fullName>
    </submittedName>
</protein>
<dbReference type="Proteomes" id="UP000476176">
    <property type="component" value="Unassembled WGS sequence"/>
</dbReference>
<organism evidence="1 2">
    <name type="scientific">Phytophthora fragariae</name>
    <dbReference type="NCBI Taxonomy" id="53985"/>
    <lineage>
        <taxon>Eukaryota</taxon>
        <taxon>Sar</taxon>
        <taxon>Stramenopiles</taxon>
        <taxon>Oomycota</taxon>
        <taxon>Peronosporomycetes</taxon>
        <taxon>Peronosporales</taxon>
        <taxon>Peronosporaceae</taxon>
        <taxon>Phytophthora</taxon>
    </lineage>
</organism>
<proteinExistence type="predicted"/>
<dbReference type="EMBL" id="QXGC01005623">
    <property type="protein sequence ID" value="KAE9164713.1"/>
    <property type="molecule type" value="Genomic_DNA"/>
</dbReference>
<gene>
    <name evidence="1" type="ORF">PF004_g29736</name>
</gene>
<comment type="caution">
    <text evidence="1">The sequence shown here is derived from an EMBL/GenBank/DDBJ whole genome shotgun (WGS) entry which is preliminary data.</text>
</comment>
<reference evidence="1 2" key="1">
    <citation type="submission" date="2018-09" db="EMBL/GenBank/DDBJ databases">
        <title>Genomic investigation of the strawberry pathogen Phytophthora fragariae indicates pathogenicity is determined by transcriptional variation in three key races.</title>
        <authorList>
            <person name="Adams T.M."/>
            <person name="Armitage A.D."/>
            <person name="Sobczyk M.K."/>
            <person name="Bates H.J."/>
            <person name="Dunwell J.M."/>
            <person name="Nellist C.F."/>
            <person name="Harrison R.J."/>
        </authorList>
    </citation>
    <scope>NUCLEOTIDE SEQUENCE [LARGE SCALE GENOMIC DNA]</scope>
    <source>
        <strain evidence="1 2">BC-23</strain>
    </source>
</reference>
<evidence type="ECO:0000313" key="2">
    <source>
        <dbReference type="Proteomes" id="UP000476176"/>
    </source>
</evidence>
<evidence type="ECO:0000313" key="1">
    <source>
        <dbReference type="EMBL" id="KAE9164713.1"/>
    </source>
</evidence>